<gene>
    <name evidence="2" type="ORF">PHLCEN_2v12100</name>
</gene>
<reference evidence="2 3" key="1">
    <citation type="submission" date="2018-02" db="EMBL/GenBank/DDBJ databases">
        <title>Genome sequence of the basidiomycete white-rot fungus Phlebia centrifuga.</title>
        <authorList>
            <person name="Granchi Z."/>
            <person name="Peng M."/>
            <person name="de Vries R.P."/>
            <person name="Hilden K."/>
            <person name="Makela M.R."/>
            <person name="Grigoriev I."/>
            <person name="Riley R."/>
        </authorList>
    </citation>
    <scope>NUCLEOTIDE SEQUENCE [LARGE SCALE GENOMIC DNA]</scope>
    <source>
        <strain evidence="2 3">FBCC195</strain>
    </source>
</reference>
<accession>A0A2R6NI25</accession>
<proteinExistence type="predicted"/>
<dbReference type="Proteomes" id="UP000186601">
    <property type="component" value="Unassembled WGS sequence"/>
</dbReference>
<comment type="caution">
    <text evidence="2">The sequence shown here is derived from an EMBL/GenBank/DDBJ whole genome shotgun (WGS) entry which is preliminary data.</text>
</comment>
<evidence type="ECO:0000313" key="3">
    <source>
        <dbReference type="Proteomes" id="UP000186601"/>
    </source>
</evidence>
<keyword evidence="3" id="KW-1185">Reference proteome</keyword>
<dbReference type="EMBL" id="MLYV02001224">
    <property type="protein sequence ID" value="PSR72034.1"/>
    <property type="molecule type" value="Genomic_DNA"/>
</dbReference>
<protein>
    <submittedName>
        <fullName evidence="2">Uncharacterized protein</fullName>
    </submittedName>
</protein>
<name>A0A2R6NI25_9APHY</name>
<feature type="region of interest" description="Disordered" evidence="1">
    <location>
        <begin position="1"/>
        <end position="40"/>
    </location>
</feature>
<evidence type="ECO:0000313" key="2">
    <source>
        <dbReference type="EMBL" id="PSR72034.1"/>
    </source>
</evidence>
<dbReference type="OrthoDB" id="2802435at2759"/>
<organism evidence="2 3">
    <name type="scientific">Hermanssonia centrifuga</name>
    <dbReference type="NCBI Taxonomy" id="98765"/>
    <lineage>
        <taxon>Eukaryota</taxon>
        <taxon>Fungi</taxon>
        <taxon>Dikarya</taxon>
        <taxon>Basidiomycota</taxon>
        <taxon>Agaricomycotina</taxon>
        <taxon>Agaricomycetes</taxon>
        <taxon>Polyporales</taxon>
        <taxon>Meruliaceae</taxon>
        <taxon>Hermanssonia</taxon>
    </lineage>
</organism>
<sequence length="223" mass="24699">MSRSPNTLGSKPFPTMPAKMASKKKAKDTDKTETEKEALAVVSTEPASLSVLKAVREFEHDRHLTRRAAERKEHQARKGLMNGVITWSAYKYSRTQAAEAAQRMRGLHGKGGWHIKLVDDVDVADVIESDWVATVESRPEVTEVPLAELVKPGKARKARRRGISGDFEFIPNNLSVIVLEDSAAPEPEADDPWECVDWDEDDPDGDHTARRAPSYAEVVATAI</sequence>
<feature type="compositionally biased region" description="Basic and acidic residues" evidence="1">
    <location>
        <begin position="27"/>
        <end position="38"/>
    </location>
</feature>
<evidence type="ECO:0000256" key="1">
    <source>
        <dbReference type="SAM" id="MobiDB-lite"/>
    </source>
</evidence>
<dbReference type="AlphaFoldDB" id="A0A2R6NI25"/>